<feature type="compositionally biased region" description="Acidic residues" evidence="1">
    <location>
        <begin position="56"/>
        <end position="67"/>
    </location>
</feature>
<feature type="region of interest" description="Disordered" evidence="1">
    <location>
        <begin position="50"/>
        <end position="69"/>
    </location>
</feature>
<evidence type="ECO:0000313" key="3">
    <source>
        <dbReference type="Proteomes" id="UP000646548"/>
    </source>
</evidence>
<evidence type="ECO:0000313" key="2">
    <source>
        <dbReference type="EMBL" id="KAF6738149.1"/>
    </source>
</evidence>
<comment type="caution">
    <text evidence="2">The sequence shown here is derived from an EMBL/GenBank/DDBJ whole genome shotgun (WGS) entry which is preliminary data.</text>
</comment>
<dbReference type="AlphaFoldDB" id="A0A834FPU2"/>
<dbReference type="EMBL" id="WKFB01000034">
    <property type="protein sequence ID" value="KAF6738149.1"/>
    <property type="molecule type" value="Genomic_DNA"/>
</dbReference>
<feature type="region of interest" description="Disordered" evidence="1">
    <location>
        <begin position="77"/>
        <end position="105"/>
    </location>
</feature>
<sequence>MIHYMRVCLAFPLHQLSSGEPLWCALLSSNYLPPTKLLFVFTGAVQCAESAHQPEPEEEEVSSEDSADERLGSLYTWCSPPDSNAPVPARPLTPRTPHPNSAPCC</sequence>
<feature type="compositionally biased region" description="Pro residues" evidence="1">
    <location>
        <begin position="88"/>
        <end position="97"/>
    </location>
</feature>
<reference evidence="2" key="1">
    <citation type="journal article" name="BMC Genomics">
        <title>Long-read sequencing and de novo genome assembly of marine medaka (Oryzias melastigma).</title>
        <authorList>
            <person name="Liang P."/>
            <person name="Saqib H.S.A."/>
            <person name="Ni X."/>
            <person name="Shen Y."/>
        </authorList>
    </citation>
    <scope>NUCLEOTIDE SEQUENCE</scope>
    <source>
        <strain evidence="2">Bigg-433</strain>
    </source>
</reference>
<evidence type="ECO:0000256" key="1">
    <source>
        <dbReference type="SAM" id="MobiDB-lite"/>
    </source>
</evidence>
<organism evidence="2 3">
    <name type="scientific">Oryzias melastigma</name>
    <name type="common">Marine medaka</name>
    <dbReference type="NCBI Taxonomy" id="30732"/>
    <lineage>
        <taxon>Eukaryota</taxon>
        <taxon>Metazoa</taxon>
        <taxon>Chordata</taxon>
        <taxon>Craniata</taxon>
        <taxon>Vertebrata</taxon>
        <taxon>Euteleostomi</taxon>
        <taxon>Actinopterygii</taxon>
        <taxon>Neopterygii</taxon>
        <taxon>Teleostei</taxon>
        <taxon>Neoteleostei</taxon>
        <taxon>Acanthomorphata</taxon>
        <taxon>Ovalentaria</taxon>
        <taxon>Atherinomorphae</taxon>
        <taxon>Beloniformes</taxon>
        <taxon>Adrianichthyidae</taxon>
        <taxon>Oryziinae</taxon>
        <taxon>Oryzias</taxon>
    </lineage>
</organism>
<proteinExistence type="predicted"/>
<name>A0A834FPU2_ORYME</name>
<accession>A0A834FPU2</accession>
<dbReference type="Proteomes" id="UP000646548">
    <property type="component" value="Unassembled WGS sequence"/>
</dbReference>
<protein>
    <submittedName>
        <fullName evidence="2">Uncharacterized protein</fullName>
    </submittedName>
</protein>
<gene>
    <name evidence="2" type="ORF">FQA47_012977</name>
</gene>